<name>A0A7G9G7B2_9FIRM</name>
<evidence type="ECO:0000313" key="7">
    <source>
        <dbReference type="EMBL" id="QNM06694.1"/>
    </source>
</evidence>
<proteinExistence type="inferred from homology"/>
<evidence type="ECO:0000256" key="4">
    <source>
        <dbReference type="RuleBase" id="RU003719"/>
    </source>
</evidence>
<dbReference type="GO" id="GO:0016616">
    <property type="term" value="F:oxidoreductase activity, acting on the CH-OH group of donors, NAD or NADP as acceptor"/>
    <property type="evidence" value="ECO:0007669"/>
    <property type="project" value="InterPro"/>
</dbReference>
<protein>
    <submittedName>
        <fullName evidence="7">Phosphoglycerate dehydrogenase</fullName>
    </submittedName>
</protein>
<dbReference type="AlphaFoldDB" id="A0A7G9G7B2"/>
<accession>A0A7G9G7B2</accession>
<dbReference type="Gene3D" id="3.40.50.720">
    <property type="entry name" value="NAD(P)-binding Rossmann-like Domain"/>
    <property type="match status" value="2"/>
</dbReference>
<dbReference type="InterPro" id="IPR050857">
    <property type="entry name" value="D-2-hydroxyacid_DH"/>
</dbReference>
<dbReference type="FunFam" id="3.40.50.720:FF:000203">
    <property type="entry name" value="D-3-phosphoglycerate dehydrogenase (SerA)"/>
    <property type="match status" value="1"/>
</dbReference>
<organism evidence="7 8">
    <name type="scientific">Qiania dongpingensis</name>
    <dbReference type="NCBI Taxonomy" id="2763669"/>
    <lineage>
        <taxon>Bacteria</taxon>
        <taxon>Bacillati</taxon>
        <taxon>Bacillota</taxon>
        <taxon>Clostridia</taxon>
        <taxon>Lachnospirales</taxon>
        <taxon>Lachnospiraceae</taxon>
        <taxon>Qiania</taxon>
    </lineage>
</organism>
<dbReference type="PROSITE" id="PS00670">
    <property type="entry name" value="D_2_HYDROXYACID_DH_2"/>
    <property type="match status" value="1"/>
</dbReference>
<gene>
    <name evidence="7" type="ORF">H9Q78_06160</name>
</gene>
<dbReference type="RefSeq" id="WP_249304321.1">
    <property type="nucleotide sequence ID" value="NZ_CP060634.1"/>
</dbReference>
<dbReference type="InterPro" id="IPR006139">
    <property type="entry name" value="D-isomer_2_OHA_DH_cat_dom"/>
</dbReference>
<dbReference type="SUPFAM" id="SSF52283">
    <property type="entry name" value="Formate/glycerate dehydrogenase catalytic domain-like"/>
    <property type="match status" value="1"/>
</dbReference>
<evidence type="ECO:0000256" key="1">
    <source>
        <dbReference type="ARBA" id="ARBA00005854"/>
    </source>
</evidence>
<dbReference type="Proteomes" id="UP000515823">
    <property type="component" value="Chromosome"/>
</dbReference>
<comment type="similarity">
    <text evidence="1 4">Belongs to the D-isomer specific 2-hydroxyacid dehydrogenase family.</text>
</comment>
<evidence type="ECO:0000256" key="2">
    <source>
        <dbReference type="ARBA" id="ARBA00023002"/>
    </source>
</evidence>
<dbReference type="PANTHER" id="PTHR42789:SF1">
    <property type="entry name" value="D-ISOMER SPECIFIC 2-HYDROXYACID DEHYDROGENASE FAMILY PROTEIN (AFU_ORTHOLOGUE AFUA_6G10090)"/>
    <property type="match status" value="1"/>
</dbReference>
<keyword evidence="2 4" id="KW-0560">Oxidoreductase</keyword>
<sequence>MKNKILISVPHYEERCTEGVKILEDNNCELIITQNGRPYTFEELKEIIGDIDAVIAGVDTWDAAVFEHAKKLKGIARFGIGVDNFNLEDMKKYGIHASNTPGINRNSVAEHAVTLMLSVIRNVPQLNRTTREGAWARFITHELKGQTVGLLGFGGIARSVAEKLKPFGVEIIAFDTYPNYEEAERLGVTLCSMDDVIEKSDIISIHVPCTDETRGLINKDTISRMKDGVYLINTARGPIVREDDLYEALKSGKIAGHGTDVFEKEPVDLNHPLFSLDNYICTPHTAAESYENYALTGVATAKAVVAMLNGEAPEHQLV</sequence>
<reference evidence="7 8" key="1">
    <citation type="submission" date="2020-08" db="EMBL/GenBank/DDBJ databases">
        <authorList>
            <person name="Liu C."/>
            <person name="Sun Q."/>
        </authorList>
    </citation>
    <scope>NUCLEOTIDE SEQUENCE [LARGE SCALE GENOMIC DNA]</scope>
    <source>
        <strain evidence="7 8">NSJ-38</strain>
    </source>
</reference>
<keyword evidence="3" id="KW-0520">NAD</keyword>
<dbReference type="Pfam" id="PF02826">
    <property type="entry name" value="2-Hacid_dh_C"/>
    <property type="match status" value="1"/>
</dbReference>
<dbReference type="PANTHER" id="PTHR42789">
    <property type="entry name" value="D-ISOMER SPECIFIC 2-HYDROXYACID DEHYDROGENASE FAMILY PROTEIN (AFU_ORTHOLOGUE AFUA_6G10090)"/>
    <property type="match status" value="1"/>
</dbReference>
<dbReference type="Pfam" id="PF00389">
    <property type="entry name" value="2-Hacid_dh"/>
    <property type="match status" value="1"/>
</dbReference>
<dbReference type="InterPro" id="IPR029753">
    <property type="entry name" value="D-isomer_DH_CS"/>
</dbReference>
<dbReference type="CDD" id="cd12172">
    <property type="entry name" value="PGDH_like_2"/>
    <property type="match status" value="1"/>
</dbReference>
<dbReference type="InterPro" id="IPR006140">
    <property type="entry name" value="D-isomer_DH_NAD-bd"/>
</dbReference>
<feature type="domain" description="D-isomer specific 2-hydroxyacid dehydrogenase NAD-binding" evidence="6">
    <location>
        <begin position="113"/>
        <end position="286"/>
    </location>
</feature>
<dbReference type="InterPro" id="IPR036291">
    <property type="entry name" value="NAD(P)-bd_dom_sf"/>
</dbReference>
<evidence type="ECO:0000313" key="8">
    <source>
        <dbReference type="Proteomes" id="UP000515823"/>
    </source>
</evidence>
<evidence type="ECO:0000256" key="3">
    <source>
        <dbReference type="ARBA" id="ARBA00023027"/>
    </source>
</evidence>
<dbReference type="KEGG" id="qdo:H9Q78_06160"/>
<dbReference type="SUPFAM" id="SSF51735">
    <property type="entry name" value="NAD(P)-binding Rossmann-fold domains"/>
    <property type="match status" value="1"/>
</dbReference>
<feature type="domain" description="D-isomer specific 2-hydroxyacid dehydrogenase catalytic" evidence="5">
    <location>
        <begin position="16"/>
        <end position="316"/>
    </location>
</feature>
<dbReference type="GO" id="GO:0051287">
    <property type="term" value="F:NAD binding"/>
    <property type="evidence" value="ECO:0007669"/>
    <property type="project" value="InterPro"/>
</dbReference>
<evidence type="ECO:0000259" key="5">
    <source>
        <dbReference type="Pfam" id="PF00389"/>
    </source>
</evidence>
<dbReference type="EMBL" id="CP060634">
    <property type="protein sequence ID" value="QNM06694.1"/>
    <property type="molecule type" value="Genomic_DNA"/>
</dbReference>
<keyword evidence="8" id="KW-1185">Reference proteome</keyword>
<evidence type="ECO:0000259" key="6">
    <source>
        <dbReference type="Pfam" id="PF02826"/>
    </source>
</evidence>